<dbReference type="EMBL" id="CADCVS010000564">
    <property type="protein sequence ID" value="CAA9536815.1"/>
    <property type="molecule type" value="Genomic_DNA"/>
</dbReference>
<reference evidence="2" key="1">
    <citation type="submission" date="2020-02" db="EMBL/GenBank/DDBJ databases">
        <authorList>
            <person name="Meier V. D."/>
        </authorList>
    </citation>
    <scope>NUCLEOTIDE SEQUENCE</scope>
    <source>
        <strain evidence="2">AVDCRST_MAG30</strain>
    </source>
</reference>
<feature type="non-terminal residue" evidence="2">
    <location>
        <position position="1"/>
    </location>
</feature>
<evidence type="ECO:0000313" key="2">
    <source>
        <dbReference type="EMBL" id="CAA9536815.1"/>
    </source>
</evidence>
<accession>A0A6J4U090</accession>
<protein>
    <submittedName>
        <fullName evidence="2">Uncharacterized protein</fullName>
    </submittedName>
</protein>
<feature type="non-terminal residue" evidence="2">
    <location>
        <position position="102"/>
    </location>
</feature>
<feature type="compositionally biased region" description="Basic residues" evidence="1">
    <location>
        <begin position="10"/>
        <end position="33"/>
    </location>
</feature>
<evidence type="ECO:0000256" key="1">
    <source>
        <dbReference type="SAM" id="MobiDB-lite"/>
    </source>
</evidence>
<gene>
    <name evidence="2" type="ORF">AVDCRST_MAG30-4309</name>
</gene>
<dbReference type="AlphaFoldDB" id="A0A6J4U090"/>
<proteinExistence type="predicted"/>
<feature type="region of interest" description="Disordered" evidence="1">
    <location>
        <begin position="1"/>
        <end position="102"/>
    </location>
</feature>
<feature type="compositionally biased region" description="Basic and acidic residues" evidence="1">
    <location>
        <begin position="43"/>
        <end position="55"/>
    </location>
</feature>
<organism evidence="2">
    <name type="scientific">uncultured Solirubrobacteraceae bacterium</name>
    <dbReference type="NCBI Taxonomy" id="1162706"/>
    <lineage>
        <taxon>Bacteria</taxon>
        <taxon>Bacillati</taxon>
        <taxon>Actinomycetota</taxon>
        <taxon>Thermoleophilia</taxon>
        <taxon>Solirubrobacterales</taxon>
        <taxon>Solirubrobacteraceae</taxon>
        <taxon>environmental samples</taxon>
    </lineage>
</organism>
<name>A0A6J4U090_9ACTN</name>
<sequence length="102" mass="12048">EHPDPALPGRRNHAALRRPGRRRGPRHVVHRAHDRPGEVQAVLHDERVPRPARDHPLRRHRRRDRGELRRAAGVDPRHDPQRRLHRLPRAVEDRPPPRGPRL</sequence>
<feature type="compositionally biased region" description="Basic and acidic residues" evidence="1">
    <location>
        <begin position="64"/>
        <end position="82"/>
    </location>
</feature>